<dbReference type="Proteomes" id="UP000225269">
    <property type="component" value="Segment"/>
</dbReference>
<organism evidence="1 2">
    <name type="scientific">Yersinia phage fHe-Yen3-01</name>
    <dbReference type="NCBI Taxonomy" id="1932893"/>
    <lineage>
        <taxon>Viruses</taxon>
        <taxon>Duplodnaviria</taxon>
        <taxon>Heunggongvirae</taxon>
        <taxon>Uroviricota</taxon>
        <taxon>Caudoviricetes</taxon>
        <taxon>Autographivirales</taxon>
        <taxon>Autonotataviridae</taxon>
        <taxon>Melnykvirinae</taxon>
        <taxon>Pokrovskaiavirus</taxon>
        <taxon>Pokrovskaiavirus fHeYen301</taxon>
    </lineage>
</organism>
<gene>
    <name evidence="1" type="ORF">fHeYen301_37</name>
</gene>
<evidence type="ECO:0000313" key="2">
    <source>
        <dbReference type="Proteomes" id="UP000225269"/>
    </source>
</evidence>
<protein>
    <submittedName>
        <fullName evidence="1">Uncharacterized protein</fullName>
    </submittedName>
</protein>
<proteinExistence type="predicted"/>
<evidence type="ECO:0000313" key="1">
    <source>
        <dbReference type="EMBL" id="APU00370.1"/>
    </source>
</evidence>
<keyword evidence="2" id="KW-1185">Reference proteome</keyword>
<dbReference type="EMBL" id="KY318515">
    <property type="protein sequence ID" value="APU00370.1"/>
    <property type="molecule type" value="Genomic_DNA"/>
</dbReference>
<reference evidence="2" key="1">
    <citation type="submission" date="2016-12" db="EMBL/GenBank/DDBJ databases">
        <title>Characterization and complete genome sequence of Yersinia bacteriophage, fHe-Yen3-01.</title>
        <authorList>
            <person name="Jun J.W."/>
            <person name="Wicklund A."/>
            <person name="Skurnik M."/>
        </authorList>
    </citation>
    <scope>NUCLEOTIDE SEQUENCE [LARGE SCALE GENOMIC DNA]</scope>
</reference>
<sequence>MSQIKEVHRLSDAAYRELEKSLPATSVPTDGVQAAFHLGVQHVLAVLRKGFVA</sequence>
<accession>A0A1L7DQH8</accession>
<name>A0A1L7DQH8_9CAUD</name>